<feature type="transmembrane region" description="Helical" evidence="1">
    <location>
        <begin position="43"/>
        <end position="61"/>
    </location>
</feature>
<protein>
    <recommendedName>
        <fullName evidence="4">Outer membrane protein beta-barrel domain-containing protein</fullName>
    </recommendedName>
</protein>
<evidence type="ECO:0000313" key="2">
    <source>
        <dbReference type="EMBL" id="CUP21159.1"/>
    </source>
</evidence>
<keyword evidence="1" id="KW-0812">Transmembrane</keyword>
<keyword evidence="1" id="KW-0472">Membrane</keyword>
<evidence type="ECO:0000256" key="1">
    <source>
        <dbReference type="SAM" id="Phobius"/>
    </source>
</evidence>
<organism evidence="2 3">
    <name type="scientific">Bacteroides thetaiotaomicron</name>
    <dbReference type="NCBI Taxonomy" id="818"/>
    <lineage>
        <taxon>Bacteria</taxon>
        <taxon>Pseudomonadati</taxon>
        <taxon>Bacteroidota</taxon>
        <taxon>Bacteroidia</taxon>
        <taxon>Bacteroidales</taxon>
        <taxon>Bacteroidaceae</taxon>
        <taxon>Bacteroides</taxon>
    </lineage>
</organism>
<dbReference type="EMBL" id="CZAP01000003">
    <property type="protein sequence ID" value="CUP21159.1"/>
    <property type="molecule type" value="Genomic_DNA"/>
</dbReference>
<accession>A0A174LI63</accession>
<proteinExistence type="predicted"/>
<dbReference type="Proteomes" id="UP000095576">
    <property type="component" value="Unassembled WGS sequence"/>
</dbReference>
<keyword evidence="1" id="KW-1133">Transmembrane helix</keyword>
<sequence>MDTLYIILFHIKSNTKDDVIIKLIRIFRTHKKVKPTITHMKMILFRLICLKTCLLLIPVLYAQNNYRPGFIITVQKDTIYGEIDYRTDKMNAKRCVFQSQGNDTEPVTYHPFEILGYRFTDDGKYYVSKNIELKYGVSTPVFLEYLLQGMKSLYYYETEDNIPIYFVEDNNTLVKIDAPKLSKQATNIQFKGQTDRYIPLLHYAFKDCPSLAPQIDRARFSRKEIIKITKEYHYAMCTSNEDCIEFEAKEDKRSIQLDITPYVGVIQYNVPSGSPIGLYSSPELSYLAGVTLAISNRRWMSSLSGCFDVSFSRITSSARSLNNENSSTIFKHSGTMFSGKLGIRYTYPKGMARPFVELGADFSGMINAKIKINDKSERWLDGVYPGYYANAGVNFKLSRKNKQMICIRAQFKGLRDMMEKSALVNGWSGVIGYTF</sequence>
<evidence type="ECO:0000313" key="3">
    <source>
        <dbReference type="Proteomes" id="UP000095576"/>
    </source>
</evidence>
<name>A0A174LI63_BACT4</name>
<reference evidence="2 3" key="1">
    <citation type="submission" date="2015-09" db="EMBL/GenBank/DDBJ databases">
        <authorList>
            <consortium name="Pathogen Informatics"/>
        </authorList>
    </citation>
    <scope>NUCLEOTIDE SEQUENCE [LARGE SCALE GENOMIC DNA]</scope>
    <source>
        <strain evidence="2 3">2789STDY5834899</strain>
    </source>
</reference>
<gene>
    <name evidence="2" type="ORF">ERS852511_01484</name>
</gene>
<evidence type="ECO:0008006" key="4">
    <source>
        <dbReference type="Google" id="ProtNLM"/>
    </source>
</evidence>
<dbReference type="AlphaFoldDB" id="A0A174LI63"/>